<reference evidence="15" key="2">
    <citation type="submission" date="2025-08" db="UniProtKB">
        <authorList>
            <consortium name="RefSeq"/>
        </authorList>
    </citation>
    <scope>IDENTIFICATION</scope>
</reference>
<evidence type="ECO:0000256" key="2">
    <source>
        <dbReference type="ARBA" id="ARBA00007376"/>
    </source>
</evidence>
<evidence type="ECO:0000256" key="7">
    <source>
        <dbReference type="ARBA" id="ARBA00023040"/>
    </source>
</evidence>
<organism evidence="14 15">
    <name type="scientific">Pogona vitticeps</name>
    <name type="common">central bearded dragon</name>
    <dbReference type="NCBI Taxonomy" id="103695"/>
    <lineage>
        <taxon>Eukaryota</taxon>
        <taxon>Metazoa</taxon>
        <taxon>Chordata</taxon>
        <taxon>Craniata</taxon>
        <taxon>Vertebrata</taxon>
        <taxon>Euteleostomi</taxon>
        <taxon>Lepidosauria</taxon>
        <taxon>Squamata</taxon>
        <taxon>Bifurcata</taxon>
        <taxon>Unidentata</taxon>
        <taxon>Episquamata</taxon>
        <taxon>Toxicofera</taxon>
        <taxon>Iguania</taxon>
        <taxon>Acrodonta</taxon>
        <taxon>Agamidae</taxon>
        <taxon>Amphibolurinae</taxon>
        <taxon>Pogona</taxon>
    </lineage>
</organism>
<feature type="transmembrane region" description="Helical" evidence="13">
    <location>
        <begin position="98"/>
        <end position="117"/>
    </location>
</feature>
<keyword evidence="3 12" id="KW-0919">Taste</keyword>
<gene>
    <name evidence="15" type="primary">LOC140703720</name>
</gene>
<dbReference type="InterPro" id="IPR043128">
    <property type="entry name" value="Rev_trsase/Diguanyl_cyclase"/>
</dbReference>
<evidence type="ECO:0000313" key="14">
    <source>
        <dbReference type="Proteomes" id="UP001652642"/>
    </source>
</evidence>
<feature type="transmembrane region" description="Helical" evidence="13">
    <location>
        <begin position="137"/>
        <end position="157"/>
    </location>
</feature>
<keyword evidence="7 12" id="KW-0297">G-protein coupled receptor</keyword>
<reference evidence="14" key="1">
    <citation type="submission" date="2025-05" db="UniProtKB">
        <authorList>
            <consortium name="RefSeq"/>
        </authorList>
    </citation>
    <scope>NUCLEOTIDE SEQUENCE [LARGE SCALE GENOMIC DNA]</scope>
</reference>
<evidence type="ECO:0000256" key="13">
    <source>
        <dbReference type="SAM" id="Phobius"/>
    </source>
</evidence>
<dbReference type="Proteomes" id="UP001652642">
    <property type="component" value="Chromosome 2"/>
</dbReference>
<proteinExistence type="inferred from homology"/>
<evidence type="ECO:0000256" key="11">
    <source>
        <dbReference type="RuleBase" id="RU004423"/>
    </source>
</evidence>
<comment type="similarity">
    <text evidence="2 11">Belongs to the G-protein coupled receptor T2R family.</text>
</comment>
<protein>
    <recommendedName>
        <fullName evidence="12">Taste receptor type 2</fullName>
    </recommendedName>
</protein>
<evidence type="ECO:0000256" key="4">
    <source>
        <dbReference type="ARBA" id="ARBA00022606"/>
    </source>
</evidence>
<keyword evidence="8 12" id="KW-0472">Membrane</keyword>
<sequence length="336" mass="38579">MSGVWRNILLFPQILYIIVSGILYFLVIIANGFIAAVNLASWMKGRRLMPNDEIVTSLGISNFCFSTTVIMDYFISFVWSEFYRNAYSVQNLTLTFDIATGFLSSWLTAWLCVFYCMKIVNFKQPLLLKVKLNFPKLVRWFLLASMIASVVTTFVAFRTFKRVPLSIQANDWNNQTMSFPTNVNLTSNYQKPSKVLVLMRLPFKLLIMILGCAVPLVLSMSSLVLVLNSLFRHAHNLEKHSSVFHNPHLEAHLNAARAVLSLLLSNVSFFAAVIMSFGLKNAPATFQRLVDKTLQELREVMVAYMDDIEIYSQTWEEHKVHLETVLQRLHKRLFNS</sequence>
<name>A0ABM5FCT1_9SAUR</name>
<dbReference type="Pfam" id="PF05296">
    <property type="entry name" value="TAS2R"/>
    <property type="match status" value="1"/>
</dbReference>
<dbReference type="SUPFAM" id="SSF56672">
    <property type="entry name" value="DNA/RNA polymerases"/>
    <property type="match status" value="1"/>
</dbReference>
<feature type="transmembrane region" description="Helical" evidence="13">
    <location>
        <begin position="54"/>
        <end position="78"/>
    </location>
</feature>
<evidence type="ECO:0000256" key="9">
    <source>
        <dbReference type="ARBA" id="ARBA00023170"/>
    </source>
</evidence>
<accession>A0ABM5FCT1</accession>
<evidence type="ECO:0000313" key="15">
    <source>
        <dbReference type="RefSeq" id="XP_072843200.1"/>
    </source>
</evidence>
<keyword evidence="9 12" id="KW-0675">Receptor</keyword>
<evidence type="ECO:0000256" key="8">
    <source>
        <dbReference type="ARBA" id="ARBA00023136"/>
    </source>
</evidence>
<dbReference type="InterPro" id="IPR043502">
    <property type="entry name" value="DNA/RNA_pol_sf"/>
</dbReference>
<evidence type="ECO:0000256" key="10">
    <source>
        <dbReference type="ARBA" id="ARBA00023224"/>
    </source>
</evidence>
<keyword evidence="10 12" id="KW-0807">Transducer</keyword>
<keyword evidence="4 12" id="KW-0716">Sensory transduction</keyword>
<feature type="transmembrane region" description="Helical" evidence="13">
    <location>
        <begin position="205"/>
        <end position="231"/>
    </location>
</feature>
<evidence type="ECO:0000256" key="1">
    <source>
        <dbReference type="ARBA" id="ARBA00004141"/>
    </source>
</evidence>
<evidence type="ECO:0000256" key="5">
    <source>
        <dbReference type="ARBA" id="ARBA00022692"/>
    </source>
</evidence>
<feature type="transmembrane region" description="Helical" evidence="13">
    <location>
        <begin position="258"/>
        <end position="279"/>
    </location>
</feature>
<evidence type="ECO:0000256" key="6">
    <source>
        <dbReference type="ARBA" id="ARBA00022989"/>
    </source>
</evidence>
<dbReference type="RefSeq" id="XP_072843200.1">
    <property type="nucleotide sequence ID" value="XM_072987099.1"/>
</dbReference>
<keyword evidence="14" id="KW-1185">Reference proteome</keyword>
<keyword evidence="5 12" id="KW-0812">Transmembrane</keyword>
<dbReference type="PANTHER" id="PTHR11394:SF47">
    <property type="entry name" value="TASTE RECEPTOR TYPE 2 MEMBER 40"/>
    <property type="match status" value="1"/>
</dbReference>
<dbReference type="InterPro" id="IPR007960">
    <property type="entry name" value="TAS2R"/>
</dbReference>
<keyword evidence="6 13" id="KW-1133">Transmembrane helix</keyword>
<evidence type="ECO:0000256" key="12">
    <source>
        <dbReference type="RuleBase" id="RU004424"/>
    </source>
</evidence>
<comment type="subcellular location">
    <subcellularLocation>
        <location evidence="1 12">Membrane</location>
        <topology evidence="1 12">Multi-pass membrane protein</topology>
    </subcellularLocation>
</comment>
<dbReference type="PANTHER" id="PTHR11394">
    <property type="entry name" value="TASTE RECEPTOR TYPE 2"/>
    <property type="match status" value="1"/>
</dbReference>
<dbReference type="SUPFAM" id="SSF81321">
    <property type="entry name" value="Family A G protein-coupled receptor-like"/>
    <property type="match status" value="1"/>
</dbReference>
<evidence type="ECO:0000256" key="3">
    <source>
        <dbReference type="ARBA" id="ARBA00022480"/>
    </source>
</evidence>
<feature type="transmembrane region" description="Helical" evidence="13">
    <location>
        <begin position="14"/>
        <end position="42"/>
    </location>
</feature>
<dbReference type="Gene3D" id="3.30.70.270">
    <property type="match status" value="1"/>
</dbReference>
<dbReference type="GeneID" id="140703720"/>